<dbReference type="OrthoDB" id="7312911at2"/>
<accession>A0A238LFM4</accession>
<dbReference type="AlphaFoldDB" id="A0A238LFM4"/>
<feature type="domain" description="Flagellin C-terminal" evidence="1">
    <location>
        <begin position="257"/>
        <end position="335"/>
    </location>
</feature>
<name>A0A238LFM4_9RHOB</name>
<keyword evidence="2" id="KW-0969">Cilium</keyword>
<sequence>MAMNTLGDMAQLFTSSRTNYQIKSRLMTLSNELSTGRVEDLSAHLKGDAVQLADIDRRIAVGGAQLATADSVARRLSVMQATLERVDSLRSGLVESTGSMSLEPTQAQLQFGADAGTSAFESIVSAMNTQFVGQSLFAGATPDSPALAGADVMLAELRTAIAGATTAADASAAITAWFDTPGGGFETLGYLGDTGASPTRRIDDETTAQFVARADDQAVRDVLKASALAALATDTGLAMGSSERAAMFAEATTALVSASSGLVNLQASTGAEEARVESAKSRLTAQVSALSLMRNDMVSADPFETASELEQVQTQLETHYTVTARLSGLSLVGYL</sequence>
<dbReference type="EMBL" id="FXZK01000004">
    <property type="protein sequence ID" value="SMY08214.1"/>
    <property type="molecule type" value="Genomic_DNA"/>
</dbReference>
<proteinExistence type="predicted"/>
<dbReference type="InterPro" id="IPR046358">
    <property type="entry name" value="Flagellin_C"/>
</dbReference>
<evidence type="ECO:0000313" key="3">
    <source>
        <dbReference type="Proteomes" id="UP000201613"/>
    </source>
</evidence>
<evidence type="ECO:0000259" key="1">
    <source>
        <dbReference type="Pfam" id="PF00700"/>
    </source>
</evidence>
<gene>
    <name evidence="2" type="ORF">LOM8899_02364</name>
</gene>
<organism evidence="2 3">
    <name type="scientific">Flavimaricola marinus</name>
    <dbReference type="NCBI Taxonomy" id="1819565"/>
    <lineage>
        <taxon>Bacteria</taxon>
        <taxon>Pseudomonadati</taxon>
        <taxon>Pseudomonadota</taxon>
        <taxon>Alphaproteobacteria</taxon>
        <taxon>Rhodobacterales</taxon>
        <taxon>Paracoccaceae</taxon>
        <taxon>Flavimaricola</taxon>
    </lineage>
</organism>
<reference evidence="2 3" key="1">
    <citation type="submission" date="2017-05" db="EMBL/GenBank/DDBJ databases">
        <authorList>
            <person name="Song R."/>
            <person name="Chenine A.L."/>
            <person name="Ruprecht R.M."/>
        </authorList>
    </citation>
    <scope>NUCLEOTIDE SEQUENCE [LARGE SCALE GENOMIC DNA]</scope>
    <source>
        <strain evidence="2 3">CECT 8899</strain>
    </source>
</reference>
<protein>
    <submittedName>
        <fullName evidence="2">Flagellar hook-associated protein FlgL</fullName>
    </submittedName>
</protein>
<dbReference type="SUPFAM" id="SSF64518">
    <property type="entry name" value="Phase 1 flagellin"/>
    <property type="match status" value="1"/>
</dbReference>
<dbReference type="Gene3D" id="1.20.1330.10">
    <property type="entry name" value="f41 fragment of flagellin, N-terminal domain"/>
    <property type="match status" value="1"/>
</dbReference>
<keyword evidence="2" id="KW-0966">Cell projection</keyword>
<dbReference type="Proteomes" id="UP000201613">
    <property type="component" value="Unassembled WGS sequence"/>
</dbReference>
<dbReference type="RefSeq" id="WP_093992413.1">
    <property type="nucleotide sequence ID" value="NZ_FXZK01000004.1"/>
</dbReference>
<dbReference type="Pfam" id="PF00700">
    <property type="entry name" value="Flagellin_C"/>
    <property type="match status" value="1"/>
</dbReference>
<evidence type="ECO:0000313" key="2">
    <source>
        <dbReference type="EMBL" id="SMY08214.1"/>
    </source>
</evidence>
<keyword evidence="2" id="KW-0282">Flagellum</keyword>
<keyword evidence="3" id="KW-1185">Reference proteome</keyword>